<feature type="transmembrane region" description="Helical" evidence="1">
    <location>
        <begin position="64"/>
        <end position="84"/>
    </location>
</feature>
<sequence length="271" mass="31051">MFLTLLLFSLMLSLFSQPLHHVILPIVPRVTYWLGSLYLVNFFWVLQFRMLAGLNFTSRRRIPAHSGVMCFCGLAAMLWLTYWFGLWLGIGKPLAAHVIWAEVLRYTVMAVMMDVFISAMVLPGFRYVRFDRLRPHDTPAPLPPADTPEPPLAVTPEKPRISDLTVNGRRIPLNALRYMKSVEHYVEFVLDTEVLTERCTLRDLVAQTGAEDGIQPHRSYWVSRREISRLGRRDGNAVLILKDGTEIPLSRHRKTEVAAWLDHAATDRSQA</sequence>
<dbReference type="Gene3D" id="2.40.50.1020">
    <property type="entry name" value="LytTr DNA-binding domain"/>
    <property type="match status" value="1"/>
</dbReference>
<dbReference type="PROSITE" id="PS50930">
    <property type="entry name" value="HTH_LYTTR"/>
    <property type="match status" value="1"/>
</dbReference>
<dbReference type="SMART" id="SM00850">
    <property type="entry name" value="LytTR"/>
    <property type="match status" value="1"/>
</dbReference>
<evidence type="ECO:0000313" key="4">
    <source>
        <dbReference type="Proteomes" id="UP000316030"/>
    </source>
</evidence>
<dbReference type="AlphaFoldDB" id="A0A521AQ56"/>
<dbReference type="Pfam" id="PF04397">
    <property type="entry name" value="LytTR"/>
    <property type="match status" value="1"/>
</dbReference>
<keyword evidence="4" id="KW-1185">Reference proteome</keyword>
<dbReference type="InterPro" id="IPR007492">
    <property type="entry name" value="LytTR_DNA-bd_dom"/>
</dbReference>
<proteinExistence type="predicted"/>
<keyword evidence="1" id="KW-1133">Transmembrane helix</keyword>
<dbReference type="Proteomes" id="UP000316030">
    <property type="component" value="Unassembled WGS sequence"/>
</dbReference>
<feature type="transmembrane region" description="Helical" evidence="1">
    <location>
        <begin position="104"/>
        <end position="125"/>
    </location>
</feature>
<evidence type="ECO:0000256" key="1">
    <source>
        <dbReference type="SAM" id="Phobius"/>
    </source>
</evidence>
<keyword evidence="3" id="KW-0238">DNA-binding</keyword>
<dbReference type="GO" id="GO:0003677">
    <property type="term" value="F:DNA binding"/>
    <property type="evidence" value="ECO:0007669"/>
    <property type="project" value="UniProtKB-KW"/>
</dbReference>
<protein>
    <submittedName>
        <fullName evidence="3">LytTr DNA-binding domain-containing protein</fullName>
    </submittedName>
</protein>
<keyword evidence="1" id="KW-0472">Membrane</keyword>
<accession>A0A521AQ56</accession>
<dbReference type="EMBL" id="FXTO01000001">
    <property type="protein sequence ID" value="SMO36959.1"/>
    <property type="molecule type" value="Genomic_DNA"/>
</dbReference>
<feature type="domain" description="HTH LytTR-type" evidence="2">
    <location>
        <begin position="183"/>
        <end position="263"/>
    </location>
</feature>
<keyword evidence="1" id="KW-0812">Transmembrane</keyword>
<feature type="transmembrane region" description="Helical" evidence="1">
    <location>
        <begin position="32"/>
        <end position="52"/>
    </location>
</feature>
<organism evidence="3 4">
    <name type="scientific">Thalassovita litoralis</name>
    <dbReference type="NCBI Taxonomy" id="1010611"/>
    <lineage>
        <taxon>Bacteria</taxon>
        <taxon>Pseudomonadati</taxon>
        <taxon>Pseudomonadota</taxon>
        <taxon>Alphaproteobacteria</taxon>
        <taxon>Rhodobacterales</taxon>
        <taxon>Roseobacteraceae</taxon>
        <taxon>Thalassovita</taxon>
    </lineage>
</organism>
<gene>
    <name evidence="3" type="ORF">SAMN06265173_101306</name>
</gene>
<name>A0A521AQ56_9RHOB</name>
<evidence type="ECO:0000313" key="3">
    <source>
        <dbReference type="EMBL" id="SMO36959.1"/>
    </source>
</evidence>
<reference evidence="3 4" key="1">
    <citation type="submission" date="2017-05" db="EMBL/GenBank/DDBJ databases">
        <authorList>
            <person name="Varghese N."/>
            <person name="Submissions S."/>
        </authorList>
    </citation>
    <scope>NUCLEOTIDE SEQUENCE [LARGE SCALE GENOMIC DNA]</scope>
    <source>
        <strain evidence="3 4">DSM 29506</strain>
    </source>
</reference>
<evidence type="ECO:0000259" key="2">
    <source>
        <dbReference type="PROSITE" id="PS50930"/>
    </source>
</evidence>